<evidence type="ECO:0000313" key="3">
    <source>
        <dbReference type="Proteomes" id="UP001317001"/>
    </source>
</evidence>
<evidence type="ECO:0000256" key="1">
    <source>
        <dbReference type="SAM" id="SignalP"/>
    </source>
</evidence>
<sequence length="199" mass="22621">MINKLQIMPVLIWSLLLVSCSGCTAQQTGKSSIHQQQKSNTTMKIKSMATGYVKSGNYGGSVQKEQFPSVYKYSFFDGNNSSKNAEFQVIINEYLQSIKVNNTVSLQEYLEHLYNQNTAKLTEIHNQPLDKKPVGNSLQELPTLFFVDDQAATVLRIDPNQVQLSWNAHTTKLNTFLQENATHFSSETPDEFYMKYYGK</sequence>
<dbReference type="RefSeq" id="WP_257499173.1">
    <property type="nucleotide sequence ID" value="NZ_CP102382.1"/>
</dbReference>
<dbReference type="EMBL" id="CP102382">
    <property type="protein sequence ID" value="UUV21248.1"/>
    <property type="molecule type" value="Genomic_DNA"/>
</dbReference>
<evidence type="ECO:0000313" key="2">
    <source>
        <dbReference type="EMBL" id="UUV21248.1"/>
    </source>
</evidence>
<keyword evidence="1" id="KW-0732">Signal</keyword>
<accession>A0ABY5NRQ3</accession>
<reference evidence="2 3" key="1">
    <citation type="submission" date="2022-08" db="EMBL/GenBank/DDBJ databases">
        <title>Myroides zhujiangensis sp. nov., a novel bacterium isolated from sediment in the Pearl River Estuary.</title>
        <authorList>
            <person name="Cui L."/>
        </authorList>
    </citation>
    <scope>NUCLEOTIDE SEQUENCE [LARGE SCALE GENOMIC DNA]</scope>
    <source>
        <strain evidence="2 3">SCSIO 72103</strain>
    </source>
</reference>
<dbReference type="Proteomes" id="UP001317001">
    <property type="component" value="Chromosome"/>
</dbReference>
<dbReference type="PROSITE" id="PS51257">
    <property type="entry name" value="PROKAR_LIPOPROTEIN"/>
    <property type="match status" value="1"/>
</dbReference>
<protein>
    <recommendedName>
        <fullName evidence="4">Lipoprotein</fullName>
    </recommendedName>
</protein>
<organism evidence="2 3">
    <name type="scientific">Paenimyroides aestuarii</name>
    <dbReference type="NCBI Taxonomy" id="2968490"/>
    <lineage>
        <taxon>Bacteria</taxon>
        <taxon>Pseudomonadati</taxon>
        <taxon>Bacteroidota</taxon>
        <taxon>Flavobacteriia</taxon>
        <taxon>Flavobacteriales</taxon>
        <taxon>Flavobacteriaceae</taxon>
        <taxon>Paenimyroides</taxon>
    </lineage>
</organism>
<proteinExistence type="predicted"/>
<feature type="chain" id="PRO_5045465117" description="Lipoprotein" evidence="1">
    <location>
        <begin position="26"/>
        <end position="199"/>
    </location>
</feature>
<feature type="signal peptide" evidence="1">
    <location>
        <begin position="1"/>
        <end position="25"/>
    </location>
</feature>
<keyword evidence="3" id="KW-1185">Reference proteome</keyword>
<gene>
    <name evidence="2" type="ORF">NPX36_13110</name>
</gene>
<name>A0ABY5NRQ3_9FLAO</name>
<evidence type="ECO:0008006" key="4">
    <source>
        <dbReference type="Google" id="ProtNLM"/>
    </source>
</evidence>